<evidence type="ECO:0000313" key="3">
    <source>
        <dbReference type="Proteomes" id="UP000006727"/>
    </source>
</evidence>
<gene>
    <name evidence="1" type="ORF">PHYPA_024893</name>
</gene>
<dbReference type="Gene3D" id="2.170.270.10">
    <property type="entry name" value="SET domain"/>
    <property type="match status" value="1"/>
</dbReference>
<dbReference type="EMBL" id="ABEU02000020">
    <property type="protein sequence ID" value="PNR32950.1"/>
    <property type="molecule type" value="Genomic_DNA"/>
</dbReference>
<dbReference type="AlphaFoldDB" id="A0A2K1IUK4"/>
<dbReference type="InParanoid" id="A0A2K1IUK4"/>
<dbReference type="SUPFAM" id="SSF82199">
    <property type="entry name" value="SET domain"/>
    <property type="match status" value="1"/>
</dbReference>
<evidence type="ECO:0000313" key="2">
    <source>
        <dbReference type="EnsemblPlants" id="PAC:32946997.CDS.1"/>
    </source>
</evidence>
<reference evidence="2" key="3">
    <citation type="submission" date="2020-12" db="UniProtKB">
        <authorList>
            <consortium name="EnsemblPlants"/>
        </authorList>
    </citation>
    <scope>IDENTIFICATION</scope>
</reference>
<evidence type="ECO:0000313" key="1">
    <source>
        <dbReference type="EMBL" id="PNR32950.1"/>
    </source>
</evidence>
<organism evidence="1">
    <name type="scientific">Physcomitrium patens</name>
    <name type="common">Spreading-leaved earth moss</name>
    <name type="synonym">Physcomitrella patens</name>
    <dbReference type="NCBI Taxonomy" id="3218"/>
    <lineage>
        <taxon>Eukaryota</taxon>
        <taxon>Viridiplantae</taxon>
        <taxon>Streptophyta</taxon>
        <taxon>Embryophyta</taxon>
        <taxon>Bryophyta</taxon>
        <taxon>Bryophytina</taxon>
        <taxon>Bryopsida</taxon>
        <taxon>Funariidae</taxon>
        <taxon>Funariales</taxon>
        <taxon>Funariaceae</taxon>
        <taxon>Physcomitrium</taxon>
    </lineage>
</organism>
<protein>
    <recommendedName>
        <fullName evidence="4">SET domain-containing protein</fullName>
    </recommendedName>
</protein>
<dbReference type="EnsemblPlants" id="Pp3c20_8360V3.1">
    <property type="protein sequence ID" value="PAC:32946997.CDS.1"/>
    <property type="gene ID" value="Pp3c20_8360"/>
</dbReference>
<proteinExistence type="predicted"/>
<dbReference type="Proteomes" id="UP000006727">
    <property type="component" value="Chromosome 20"/>
</dbReference>
<keyword evidence="3" id="KW-1185">Reference proteome</keyword>
<evidence type="ECO:0008006" key="4">
    <source>
        <dbReference type="Google" id="ProtNLM"/>
    </source>
</evidence>
<reference evidence="1 3" key="1">
    <citation type="journal article" date="2008" name="Science">
        <title>The Physcomitrella genome reveals evolutionary insights into the conquest of land by plants.</title>
        <authorList>
            <person name="Rensing S."/>
            <person name="Lang D."/>
            <person name="Zimmer A."/>
            <person name="Terry A."/>
            <person name="Salamov A."/>
            <person name="Shapiro H."/>
            <person name="Nishiyama T."/>
            <person name="Perroud P.-F."/>
            <person name="Lindquist E."/>
            <person name="Kamisugi Y."/>
            <person name="Tanahashi T."/>
            <person name="Sakakibara K."/>
            <person name="Fujita T."/>
            <person name="Oishi K."/>
            <person name="Shin-I T."/>
            <person name="Kuroki Y."/>
            <person name="Toyoda A."/>
            <person name="Suzuki Y."/>
            <person name="Hashimoto A."/>
            <person name="Yamaguchi K."/>
            <person name="Sugano A."/>
            <person name="Kohara Y."/>
            <person name="Fujiyama A."/>
            <person name="Anterola A."/>
            <person name="Aoki S."/>
            <person name="Ashton N."/>
            <person name="Barbazuk W.B."/>
            <person name="Barker E."/>
            <person name="Bennetzen J."/>
            <person name="Bezanilla M."/>
            <person name="Blankenship R."/>
            <person name="Cho S.H."/>
            <person name="Dutcher S."/>
            <person name="Estelle M."/>
            <person name="Fawcett J.A."/>
            <person name="Gundlach H."/>
            <person name="Hanada K."/>
            <person name="Heyl A."/>
            <person name="Hicks K.A."/>
            <person name="Hugh J."/>
            <person name="Lohr M."/>
            <person name="Mayer K."/>
            <person name="Melkozernov A."/>
            <person name="Murata T."/>
            <person name="Nelson D."/>
            <person name="Pils B."/>
            <person name="Prigge M."/>
            <person name="Reiss B."/>
            <person name="Renner T."/>
            <person name="Rombauts S."/>
            <person name="Rushton P."/>
            <person name="Sanderfoot A."/>
            <person name="Schween G."/>
            <person name="Shiu S.-H."/>
            <person name="Stueber K."/>
            <person name="Theodoulou F.L."/>
            <person name="Tu H."/>
            <person name="Van de Peer Y."/>
            <person name="Verrier P.J."/>
            <person name="Waters E."/>
            <person name="Wood A."/>
            <person name="Yang L."/>
            <person name="Cove D."/>
            <person name="Cuming A."/>
            <person name="Hasebe M."/>
            <person name="Lucas S."/>
            <person name="Mishler D.B."/>
            <person name="Reski R."/>
            <person name="Grigoriev I."/>
            <person name="Quatrano R.S."/>
            <person name="Boore J.L."/>
        </authorList>
    </citation>
    <scope>NUCLEOTIDE SEQUENCE [LARGE SCALE GENOMIC DNA]</scope>
    <source>
        <strain evidence="2 3">cv. Gransden 2004</strain>
    </source>
</reference>
<dbReference type="Gramene" id="Pp3c20_8360V3.1">
    <property type="protein sequence ID" value="PAC:32946997.CDS.1"/>
    <property type="gene ID" value="Pp3c20_8360"/>
</dbReference>
<accession>A0A2K1IUK4</accession>
<name>A0A2K1IUK4_PHYPA</name>
<sequence length="212" mass="23831">MNPANMFNFKAKAAKITQHREILQQIQDVEASFDEQLPCKKQYNAASSEVNLAMQNHHCNCKPPSVNSLLQCQYGCSCHHFRKTCDIECACEGFCIPNTFLHLPQLDVRLGIAGDELYTEEDIDIGCLAYVFTGKMTSLKHYLKKSKEKPPNLYALIEKWEGEATKGIGKFGVPSFVVDTYKEVAGFVNHGCNPNTEIFEMLALVFLFSFCG</sequence>
<dbReference type="InterPro" id="IPR046341">
    <property type="entry name" value="SET_dom_sf"/>
</dbReference>
<reference evidence="1 3" key="2">
    <citation type="journal article" date="2018" name="Plant J.">
        <title>The Physcomitrella patens chromosome-scale assembly reveals moss genome structure and evolution.</title>
        <authorList>
            <person name="Lang D."/>
            <person name="Ullrich K.K."/>
            <person name="Murat F."/>
            <person name="Fuchs J."/>
            <person name="Jenkins J."/>
            <person name="Haas F.B."/>
            <person name="Piednoel M."/>
            <person name="Gundlach H."/>
            <person name="Van Bel M."/>
            <person name="Meyberg R."/>
            <person name="Vives C."/>
            <person name="Morata J."/>
            <person name="Symeonidi A."/>
            <person name="Hiss M."/>
            <person name="Muchero W."/>
            <person name="Kamisugi Y."/>
            <person name="Saleh O."/>
            <person name="Blanc G."/>
            <person name="Decker E.L."/>
            <person name="van Gessel N."/>
            <person name="Grimwood J."/>
            <person name="Hayes R.D."/>
            <person name="Graham S.W."/>
            <person name="Gunter L.E."/>
            <person name="McDaniel S.F."/>
            <person name="Hoernstein S.N.W."/>
            <person name="Larsson A."/>
            <person name="Li F.W."/>
            <person name="Perroud P.F."/>
            <person name="Phillips J."/>
            <person name="Ranjan P."/>
            <person name="Rokshar D.S."/>
            <person name="Rothfels C.J."/>
            <person name="Schneider L."/>
            <person name="Shu S."/>
            <person name="Stevenson D.W."/>
            <person name="Thummler F."/>
            <person name="Tillich M."/>
            <person name="Villarreal Aguilar J.C."/>
            <person name="Widiez T."/>
            <person name="Wong G.K."/>
            <person name="Wymore A."/>
            <person name="Zhang Y."/>
            <person name="Zimmer A.D."/>
            <person name="Quatrano R.S."/>
            <person name="Mayer K.F.X."/>
            <person name="Goodstein D."/>
            <person name="Casacuberta J.M."/>
            <person name="Vandepoele K."/>
            <person name="Reski R."/>
            <person name="Cuming A.C."/>
            <person name="Tuskan G.A."/>
            <person name="Maumus F."/>
            <person name="Salse J."/>
            <person name="Schmutz J."/>
            <person name="Rensing S.A."/>
        </authorList>
    </citation>
    <scope>NUCLEOTIDE SEQUENCE [LARGE SCALE GENOMIC DNA]</scope>
    <source>
        <strain evidence="2 3">cv. Gransden 2004</strain>
    </source>
</reference>